<sequence length="62" mass="6997">MQIEDYLKAGKIAGEVRENVRKKDWINATLAEICEYTESEIIKRGAKCAFPVNVSMNEIAAH</sequence>
<dbReference type="InterPro" id="IPR036005">
    <property type="entry name" value="Creatinase/aminopeptidase-like"/>
</dbReference>
<organism evidence="1">
    <name type="scientific">marine metagenome</name>
    <dbReference type="NCBI Taxonomy" id="408172"/>
    <lineage>
        <taxon>unclassified sequences</taxon>
        <taxon>metagenomes</taxon>
        <taxon>ecological metagenomes</taxon>
    </lineage>
</organism>
<gene>
    <name evidence="1" type="ORF">METZ01_LOCUS496670</name>
</gene>
<proteinExistence type="predicted"/>
<evidence type="ECO:0008006" key="2">
    <source>
        <dbReference type="Google" id="ProtNLM"/>
    </source>
</evidence>
<reference evidence="1" key="1">
    <citation type="submission" date="2018-05" db="EMBL/GenBank/DDBJ databases">
        <authorList>
            <person name="Lanie J.A."/>
            <person name="Ng W.-L."/>
            <person name="Kazmierczak K.M."/>
            <person name="Andrzejewski T.M."/>
            <person name="Davidsen T.M."/>
            <person name="Wayne K.J."/>
            <person name="Tettelin H."/>
            <person name="Glass J.I."/>
            <person name="Rusch D."/>
            <person name="Podicherti R."/>
            <person name="Tsui H.-C.T."/>
            <person name="Winkler M.E."/>
        </authorList>
    </citation>
    <scope>NUCLEOTIDE SEQUENCE</scope>
</reference>
<name>A0A383DH41_9ZZZZ</name>
<accession>A0A383DH41</accession>
<protein>
    <recommendedName>
        <fullName evidence="2">Peptidase M24 domain-containing protein</fullName>
    </recommendedName>
</protein>
<dbReference type="SUPFAM" id="SSF55920">
    <property type="entry name" value="Creatinase/aminopeptidase"/>
    <property type="match status" value="1"/>
</dbReference>
<dbReference type="EMBL" id="UINC01217284">
    <property type="protein sequence ID" value="SVE43816.1"/>
    <property type="molecule type" value="Genomic_DNA"/>
</dbReference>
<feature type="non-terminal residue" evidence="1">
    <location>
        <position position="62"/>
    </location>
</feature>
<evidence type="ECO:0000313" key="1">
    <source>
        <dbReference type="EMBL" id="SVE43816.1"/>
    </source>
</evidence>
<dbReference type="AlphaFoldDB" id="A0A383DH41"/>
<dbReference type="Gene3D" id="3.90.230.10">
    <property type="entry name" value="Creatinase/methionine aminopeptidase superfamily"/>
    <property type="match status" value="1"/>
</dbReference>